<keyword evidence="1" id="KW-0805">Transcription regulation</keyword>
<keyword evidence="2" id="KW-0804">Transcription</keyword>
<dbReference type="Pfam" id="PF03861">
    <property type="entry name" value="ANTAR"/>
    <property type="match status" value="1"/>
</dbReference>
<evidence type="ECO:0000259" key="3">
    <source>
        <dbReference type="PROSITE" id="PS50921"/>
    </source>
</evidence>
<evidence type="ECO:0000256" key="1">
    <source>
        <dbReference type="ARBA" id="ARBA00023015"/>
    </source>
</evidence>
<sequence length="208" mass="21930">MGLTLAVDAALAQRVSLAAEGPLAARGEALQINLGEGPCIEALTRRRAVLVPDLDAPDLTGAWPVYAQYARANGIRAAFALCAVTQPDQTGPQPGLVLSVYRDRPGPLSQQDLETVRTHVHAADLLLLTAPRPGQNDAADTWLLPADAVVHQATGMISSRHQVTTSQALALLRAHAHAGQTDLHDLAKAIVHDGLHLPELPPPDPTNP</sequence>
<dbReference type="SUPFAM" id="SSF55781">
    <property type="entry name" value="GAF domain-like"/>
    <property type="match status" value="1"/>
</dbReference>
<dbReference type="Gene3D" id="3.30.450.40">
    <property type="match status" value="1"/>
</dbReference>
<dbReference type="SMART" id="SM01012">
    <property type="entry name" value="ANTAR"/>
    <property type="match status" value="1"/>
</dbReference>
<dbReference type="InterPro" id="IPR005561">
    <property type="entry name" value="ANTAR"/>
</dbReference>
<gene>
    <name evidence="4" type="ORF">ACH4F9_19785</name>
</gene>
<evidence type="ECO:0000313" key="4">
    <source>
        <dbReference type="EMBL" id="MFH8547247.1"/>
    </source>
</evidence>
<organism evidence="4 5">
    <name type="scientific">Streptomyces longisporoflavus</name>
    <dbReference type="NCBI Taxonomy" id="28044"/>
    <lineage>
        <taxon>Bacteria</taxon>
        <taxon>Bacillati</taxon>
        <taxon>Actinomycetota</taxon>
        <taxon>Actinomycetes</taxon>
        <taxon>Kitasatosporales</taxon>
        <taxon>Streptomycetaceae</taxon>
        <taxon>Streptomyces</taxon>
    </lineage>
</organism>
<protein>
    <submittedName>
        <fullName evidence="4">ANTAR domain-containing protein</fullName>
    </submittedName>
</protein>
<keyword evidence="5" id="KW-1185">Reference proteome</keyword>
<dbReference type="InterPro" id="IPR036388">
    <property type="entry name" value="WH-like_DNA-bd_sf"/>
</dbReference>
<feature type="domain" description="ANTAR" evidence="3">
    <location>
        <begin position="130"/>
        <end position="191"/>
    </location>
</feature>
<evidence type="ECO:0000313" key="5">
    <source>
        <dbReference type="Proteomes" id="UP001610818"/>
    </source>
</evidence>
<name>A0ABW7QR57_9ACTN</name>
<dbReference type="RefSeq" id="WP_397713228.1">
    <property type="nucleotide sequence ID" value="NZ_JBIRGN010000003.1"/>
</dbReference>
<comment type="caution">
    <text evidence="4">The sequence shown here is derived from an EMBL/GenBank/DDBJ whole genome shotgun (WGS) entry which is preliminary data.</text>
</comment>
<evidence type="ECO:0000256" key="2">
    <source>
        <dbReference type="ARBA" id="ARBA00023163"/>
    </source>
</evidence>
<dbReference type="EMBL" id="JBIRGQ010000003">
    <property type="protein sequence ID" value="MFH8547247.1"/>
    <property type="molecule type" value="Genomic_DNA"/>
</dbReference>
<dbReference type="PROSITE" id="PS50921">
    <property type="entry name" value="ANTAR"/>
    <property type="match status" value="1"/>
</dbReference>
<dbReference type="Proteomes" id="UP001610818">
    <property type="component" value="Unassembled WGS sequence"/>
</dbReference>
<proteinExistence type="predicted"/>
<dbReference type="Gene3D" id="1.10.10.10">
    <property type="entry name" value="Winged helix-like DNA-binding domain superfamily/Winged helix DNA-binding domain"/>
    <property type="match status" value="1"/>
</dbReference>
<reference evidence="4 5" key="1">
    <citation type="submission" date="2024-10" db="EMBL/GenBank/DDBJ databases">
        <title>The Natural Products Discovery Center: Release of the First 8490 Sequenced Strains for Exploring Actinobacteria Biosynthetic Diversity.</title>
        <authorList>
            <person name="Kalkreuter E."/>
            <person name="Kautsar S.A."/>
            <person name="Yang D."/>
            <person name="Bader C.D."/>
            <person name="Teijaro C.N."/>
            <person name="Fluegel L."/>
            <person name="Davis C.M."/>
            <person name="Simpson J.R."/>
            <person name="Lauterbach L."/>
            <person name="Steele A.D."/>
            <person name="Gui C."/>
            <person name="Meng S."/>
            <person name="Li G."/>
            <person name="Viehrig K."/>
            <person name="Ye F."/>
            <person name="Su P."/>
            <person name="Kiefer A.F."/>
            <person name="Nichols A."/>
            <person name="Cepeda A.J."/>
            <person name="Yan W."/>
            <person name="Fan B."/>
            <person name="Jiang Y."/>
            <person name="Adhikari A."/>
            <person name="Zheng C.-J."/>
            <person name="Schuster L."/>
            <person name="Cowan T.M."/>
            <person name="Smanski M.J."/>
            <person name="Chevrette M.G."/>
            <person name="De Carvalho L.P.S."/>
            <person name="Shen B."/>
        </authorList>
    </citation>
    <scope>NUCLEOTIDE SEQUENCE [LARGE SCALE GENOMIC DNA]</scope>
    <source>
        <strain evidence="4 5">NPDC017990</strain>
    </source>
</reference>
<dbReference type="InterPro" id="IPR029016">
    <property type="entry name" value="GAF-like_dom_sf"/>
</dbReference>
<accession>A0ABW7QR57</accession>